<evidence type="ECO:0000313" key="1">
    <source>
        <dbReference type="EMBL" id="EFJ23140.1"/>
    </source>
</evidence>
<keyword evidence="2" id="KW-1185">Reference proteome</keyword>
<dbReference type="HOGENOM" id="CLU_744739_0_0_1"/>
<accession>D8RWS1</accession>
<evidence type="ECO:0000313" key="2">
    <source>
        <dbReference type="Proteomes" id="UP000001514"/>
    </source>
</evidence>
<dbReference type="Gene3D" id="3.80.10.10">
    <property type="entry name" value="Ribonuclease Inhibitor"/>
    <property type="match status" value="1"/>
</dbReference>
<gene>
    <name evidence="1" type="ORF">SELMODRAFT_415637</name>
</gene>
<proteinExistence type="predicted"/>
<dbReference type="Proteomes" id="UP000001514">
    <property type="component" value="Unassembled WGS sequence"/>
</dbReference>
<dbReference type="Gramene" id="EFJ23140">
    <property type="protein sequence ID" value="EFJ23140"/>
    <property type="gene ID" value="SELMODRAFT_415637"/>
</dbReference>
<dbReference type="InParanoid" id="D8RWS1"/>
<name>D8RWS1_SELML</name>
<dbReference type="KEGG" id="smo:SELMODRAFT_415637"/>
<sequence>MANLSSRVMKKLSISECDKLHKIPAISPGEIGDMSTVEKLEMVVISGCQRLLSVPAKFTSSQLVLKNLPSLVEIGDESFGDIQKSSSYSRLRLSNLPSLLEIAESSPVAMHVSYCEKLPRVPPMRGIQRLFLMDLPSLVEIGEGCMATLDRLEVSGCKKLDKRPYAGLLLLSSRNDIQMMMKSDKKTRKIFSTRLQIANVYAFCSKHEGAKTVEYVVPCNDFNFHFTPGGVMPVYGQARKKEKEIYTDASLLEKEVKLLLVFVWRSCAWYASLAKGLETKRALSLSAGCVELQAKSWMNTDPAAAAAGAAVLSPCNEAEMEKACQMLLCVYSERTVPQNHAPCSIRKRGEISYKRKRPRSKSDIPRALYQCE</sequence>
<dbReference type="EMBL" id="GL377593">
    <property type="protein sequence ID" value="EFJ23140.1"/>
    <property type="molecule type" value="Genomic_DNA"/>
</dbReference>
<dbReference type="AlphaFoldDB" id="D8RWS1"/>
<reference evidence="1 2" key="1">
    <citation type="journal article" date="2011" name="Science">
        <title>The Selaginella genome identifies genetic changes associated with the evolution of vascular plants.</title>
        <authorList>
            <person name="Banks J.A."/>
            <person name="Nishiyama T."/>
            <person name="Hasebe M."/>
            <person name="Bowman J.L."/>
            <person name="Gribskov M."/>
            <person name="dePamphilis C."/>
            <person name="Albert V.A."/>
            <person name="Aono N."/>
            <person name="Aoyama T."/>
            <person name="Ambrose B.A."/>
            <person name="Ashton N.W."/>
            <person name="Axtell M.J."/>
            <person name="Barker E."/>
            <person name="Barker M.S."/>
            <person name="Bennetzen J.L."/>
            <person name="Bonawitz N.D."/>
            <person name="Chapple C."/>
            <person name="Cheng C."/>
            <person name="Correa L.G."/>
            <person name="Dacre M."/>
            <person name="DeBarry J."/>
            <person name="Dreyer I."/>
            <person name="Elias M."/>
            <person name="Engstrom E.M."/>
            <person name="Estelle M."/>
            <person name="Feng L."/>
            <person name="Finet C."/>
            <person name="Floyd S.K."/>
            <person name="Frommer W.B."/>
            <person name="Fujita T."/>
            <person name="Gramzow L."/>
            <person name="Gutensohn M."/>
            <person name="Harholt J."/>
            <person name="Hattori M."/>
            <person name="Heyl A."/>
            <person name="Hirai T."/>
            <person name="Hiwatashi Y."/>
            <person name="Ishikawa M."/>
            <person name="Iwata M."/>
            <person name="Karol K.G."/>
            <person name="Koehler B."/>
            <person name="Kolukisaoglu U."/>
            <person name="Kubo M."/>
            <person name="Kurata T."/>
            <person name="Lalonde S."/>
            <person name="Li K."/>
            <person name="Li Y."/>
            <person name="Litt A."/>
            <person name="Lyons E."/>
            <person name="Manning G."/>
            <person name="Maruyama T."/>
            <person name="Michael T.P."/>
            <person name="Mikami K."/>
            <person name="Miyazaki S."/>
            <person name="Morinaga S."/>
            <person name="Murata T."/>
            <person name="Mueller-Roeber B."/>
            <person name="Nelson D.R."/>
            <person name="Obara M."/>
            <person name="Oguri Y."/>
            <person name="Olmstead R.G."/>
            <person name="Onodera N."/>
            <person name="Petersen B.L."/>
            <person name="Pils B."/>
            <person name="Prigge M."/>
            <person name="Rensing S.A."/>
            <person name="Riano-Pachon D.M."/>
            <person name="Roberts A.W."/>
            <person name="Sato Y."/>
            <person name="Scheller H.V."/>
            <person name="Schulz B."/>
            <person name="Schulz C."/>
            <person name="Shakirov E.V."/>
            <person name="Shibagaki N."/>
            <person name="Shinohara N."/>
            <person name="Shippen D.E."/>
            <person name="Soerensen I."/>
            <person name="Sotooka R."/>
            <person name="Sugimoto N."/>
            <person name="Sugita M."/>
            <person name="Sumikawa N."/>
            <person name="Tanurdzic M."/>
            <person name="Theissen G."/>
            <person name="Ulvskov P."/>
            <person name="Wakazuki S."/>
            <person name="Weng J.K."/>
            <person name="Willats W.W."/>
            <person name="Wipf D."/>
            <person name="Wolf P.G."/>
            <person name="Yang L."/>
            <person name="Zimmer A.D."/>
            <person name="Zhu Q."/>
            <person name="Mitros T."/>
            <person name="Hellsten U."/>
            <person name="Loque D."/>
            <person name="Otillar R."/>
            <person name="Salamov A."/>
            <person name="Schmutz J."/>
            <person name="Shapiro H."/>
            <person name="Lindquist E."/>
            <person name="Lucas S."/>
            <person name="Rokhsar D."/>
            <person name="Grigoriev I.V."/>
        </authorList>
    </citation>
    <scope>NUCLEOTIDE SEQUENCE [LARGE SCALE GENOMIC DNA]</scope>
</reference>
<protein>
    <submittedName>
        <fullName evidence="1">Uncharacterized protein</fullName>
    </submittedName>
</protein>
<organism evidence="2">
    <name type="scientific">Selaginella moellendorffii</name>
    <name type="common">Spikemoss</name>
    <dbReference type="NCBI Taxonomy" id="88036"/>
    <lineage>
        <taxon>Eukaryota</taxon>
        <taxon>Viridiplantae</taxon>
        <taxon>Streptophyta</taxon>
        <taxon>Embryophyta</taxon>
        <taxon>Tracheophyta</taxon>
        <taxon>Lycopodiopsida</taxon>
        <taxon>Selaginellales</taxon>
        <taxon>Selaginellaceae</taxon>
        <taxon>Selaginella</taxon>
    </lineage>
</organism>
<dbReference type="InterPro" id="IPR032675">
    <property type="entry name" value="LRR_dom_sf"/>
</dbReference>